<organism evidence="1 2">
    <name type="scientific">Roseovarius spongiae</name>
    <dbReference type="NCBI Taxonomy" id="2320272"/>
    <lineage>
        <taxon>Bacteria</taxon>
        <taxon>Pseudomonadati</taxon>
        <taxon>Pseudomonadota</taxon>
        <taxon>Alphaproteobacteria</taxon>
        <taxon>Rhodobacterales</taxon>
        <taxon>Roseobacteraceae</taxon>
        <taxon>Roseovarius</taxon>
    </lineage>
</organism>
<accession>A0A3A8AY92</accession>
<proteinExistence type="predicted"/>
<evidence type="ECO:0000313" key="2">
    <source>
        <dbReference type="Proteomes" id="UP000281128"/>
    </source>
</evidence>
<evidence type="ECO:0000313" key="1">
    <source>
        <dbReference type="EMBL" id="RKF16907.1"/>
    </source>
</evidence>
<name>A0A3A8AY92_9RHOB</name>
<gene>
    <name evidence="1" type="ORF">D6850_05090</name>
</gene>
<keyword evidence="2" id="KW-1185">Reference proteome</keyword>
<sequence>MFCYKIRATVGRAARSGRRVRYCLFYGIYQSVPQFLHRGDGGMIDPFCYRLGLIRSADFFGPH</sequence>
<comment type="caution">
    <text evidence="1">The sequence shown here is derived from an EMBL/GenBank/DDBJ whole genome shotgun (WGS) entry which is preliminary data.</text>
</comment>
<dbReference type="AlphaFoldDB" id="A0A3A8AY92"/>
<protein>
    <submittedName>
        <fullName evidence="1">Uncharacterized protein</fullName>
    </submittedName>
</protein>
<reference evidence="1 2" key="1">
    <citation type="submission" date="2018-09" db="EMBL/GenBank/DDBJ databases">
        <title>Roseovarius spongiae sp. nov., isolated from a marine sponge.</title>
        <authorList>
            <person name="Zhuang L."/>
            <person name="Luo L."/>
        </authorList>
    </citation>
    <scope>NUCLEOTIDE SEQUENCE [LARGE SCALE GENOMIC DNA]</scope>
    <source>
        <strain evidence="1 2">HN-E21</strain>
    </source>
</reference>
<dbReference type="EMBL" id="RAPE01000001">
    <property type="protein sequence ID" value="RKF16907.1"/>
    <property type="molecule type" value="Genomic_DNA"/>
</dbReference>
<dbReference type="Proteomes" id="UP000281128">
    <property type="component" value="Unassembled WGS sequence"/>
</dbReference>